<dbReference type="InterPro" id="IPR000008">
    <property type="entry name" value="C2_dom"/>
</dbReference>
<dbReference type="Proteomes" id="UP000332933">
    <property type="component" value="Unassembled WGS sequence"/>
</dbReference>
<dbReference type="PANTHER" id="PTHR45911">
    <property type="entry name" value="C2 DOMAIN-CONTAINING PROTEIN"/>
    <property type="match status" value="1"/>
</dbReference>
<evidence type="ECO:0000313" key="4">
    <source>
        <dbReference type="EMBL" id="KAF0698665.1"/>
    </source>
</evidence>
<keyword evidence="6" id="KW-1185">Reference proteome</keyword>
<reference evidence="4" key="2">
    <citation type="submission" date="2019-06" db="EMBL/GenBank/DDBJ databases">
        <title>Genomics analysis of Aphanomyces spp. identifies a new class of oomycete effector associated with host adaptation.</title>
        <authorList>
            <person name="Gaulin E."/>
        </authorList>
    </citation>
    <scope>NUCLEOTIDE SEQUENCE</scope>
    <source>
        <strain evidence="4">CBS 578.67</strain>
    </source>
</reference>
<name>A0A485KSU3_9STRA</name>
<dbReference type="GO" id="GO:0016020">
    <property type="term" value="C:membrane"/>
    <property type="evidence" value="ECO:0007669"/>
    <property type="project" value="InterPro"/>
</dbReference>
<dbReference type="CDD" id="cd00030">
    <property type="entry name" value="C2"/>
    <property type="match status" value="1"/>
</dbReference>
<dbReference type="PANTHER" id="PTHR45911:SF7">
    <property type="entry name" value="C2 DOMAIN-CONTAINING PROTEIN"/>
    <property type="match status" value="1"/>
</dbReference>
<reference evidence="5 6" key="1">
    <citation type="submission" date="2019-03" db="EMBL/GenBank/DDBJ databases">
        <authorList>
            <person name="Gaulin E."/>
            <person name="Dumas B."/>
        </authorList>
    </citation>
    <scope>NUCLEOTIDE SEQUENCE [LARGE SCALE GENOMIC DNA]</scope>
    <source>
        <strain evidence="5">CBS 568.67</strain>
    </source>
</reference>
<keyword evidence="1" id="KW-0479">Metal-binding</keyword>
<dbReference type="InterPro" id="IPR035892">
    <property type="entry name" value="C2_domain_sf"/>
</dbReference>
<evidence type="ECO:0000313" key="5">
    <source>
        <dbReference type="EMBL" id="VFT87629.1"/>
    </source>
</evidence>
<gene>
    <name evidence="5" type="primary">Aste57867_10759</name>
    <name evidence="4" type="ORF">As57867_010719</name>
    <name evidence="5" type="ORF">ASTE57867_10759</name>
</gene>
<organism evidence="5 6">
    <name type="scientific">Aphanomyces stellatus</name>
    <dbReference type="NCBI Taxonomy" id="120398"/>
    <lineage>
        <taxon>Eukaryota</taxon>
        <taxon>Sar</taxon>
        <taxon>Stramenopiles</taxon>
        <taxon>Oomycota</taxon>
        <taxon>Saprolegniomycetes</taxon>
        <taxon>Saprolegniales</taxon>
        <taxon>Verrucalvaceae</taxon>
        <taxon>Aphanomyces</taxon>
    </lineage>
</organism>
<evidence type="ECO:0000313" key="6">
    <source>
        <dbReference type="Proteomes" id="UP000332933"/>
    </source>
</evidence>
<dbReference type="OrthoDB" id="270970at2759"/>
<feature type="domain" description="C2" evidence="3">
    <location>
        <begin position="412"/>
        <end position="535"/>
    </location>
</feature>
<accession>A0A485KSU3</accession>
<protein>
    <submittedName>
        <fullName evidence="5">Aste57867_10759 protein</fullName>
    </submittedName>
</protein>
<dbReference type="PROSITE" id="PS50004">
    <property type="entry name" value="C2"/>
    <property type="match status" value="1"/>
</dbReference>
<keyword evidence="2" id="KW-0106">Calcium</keyword>
<dbReference type="SMART" id="SM00694">
    <property type="entry name" value="DysFC"/>
    <property type="match status" value="2"/>
</dbReference>
<evidence type="ECO:0000259" key="3">
    <source>
        <dbReference type="PROSITE" id="PS50004"/>
    </source>
</evidence>
<dbReference type="InterPro" id="IPR006614">
    <property type="entry name" value="Peroxin/Ferlin"/>
</dbReference>
<dbReference type="EMBL" id="CAADRA010005248">
    <property type="protein sequence ID" value="VFT87629.1"/>
    <property type="molecule type" value="Genomic_DNA"/>
</dbReference>
<dbReference type="EMBL" id="VJMH01005227">
    <property type="protein sequence ID" value="KAF0698665.1"/>
    <property type="molecule type" value="Genomic_DNA"/>
</dbReference>
<dbReference type="SMART" id="SM00239">
    <property type="entry name" value="C2"/>
    <property type="match status" value="1"/>
</dbReference>
<dbReference type="Gene3D" id="2.60.40.150">
    <property type="entry name" value="C2 domain"/>
    <property type="match status" value="1"/>
</dbReference>
<dbReference type="GO" id="GO:0046872">
    <property type="term" value="F:metal ion binding"/>
    <property type="evidence" value="ECO:0007669"/>
    <property type="project" value="UniProtKB-KW"/>
</dbReference>
<proteinExistence type="predicted"/>
<dbReference type="Pfam" id="PF00168">
    <property type="entry name" value="C2"/>
    <property type="match status" value="1"/>
</dbReference>
<sequence length="690" mass="76461">MMDPLLDEGAADGEHWDQASYSLDQFLHLTEGGGGGGAMGTRRLVRIQLHQVFDIEGIVASTCLGGLRRSAIYAELRLHGEGTAFTPAFQTTRIPPCGVWQHEIMDLYLREHDMYTRVLGITLYAVDVLGLSVSLGEAKVPLTSFELLKHQVTIPDEINLTEETSEYEEVTTCRLRVSVAVWTAHDVRQSVTLALWEHERACSRGYWSKAHLIDGTDRLAFACGDIVGRRWEDIEPEVPPGFVEVLDWAPDKSQGDEHGWFYAASFDGPWHNSSGGGRTFQCRRRRLAKRALLAAFQAKKQVHFELRQLEHTLLVQKFEDLQRLCKAQGNELQRQEAEFAAQLSAAEVTHVQAMQAAQTSFDQQLVAATAAHEATRACHVELQAQHDQLQLYAASLEADAAQWRAYQTTRATQEAAAVEATRKASSTAPRLVRILLDRATKLAVADSALMGGKSDPYVVLEVDGVLRRSTTIKGNLNPVWRNQVFEFDVTEGALESSALHVRVYDHDQFSPDELIGSVSLPLSSLVKSMSGSTAMREPHTFALTLPPDFAAQKCKSTISLQVEMGSSVDDGAVQLVMWENERCNALGMWACANLKAAERRAWSVGADSATRREEICPKIPLGMESLLGWAVDRDHGDTNGWFYAASFDGPWLNGPHAAAAVRRRKWTQRCTWRVPRIATATEKETAAPTA</sequence>
<evidence type="ECO:0000256" key="1">
    <source>
        <dbReference type="ARBA" id="ARBA00022723"/>
    </source>
</evidence>
<dbReference type="SUPFAM" id="SSF49562">
    <property type="entry name" value="C2 domain (Calcium/lipid-binding domain, CaLB)"/>
    <property type="match status" value="1"/>
</dbReference>
<dbReference type="AlphaFoldDB" id="A0A485KSU3"/>
<evidence type="ECO:0000256" key="2">
    <source>
        <dbReference type="ARBA" id="ARBA00022837"/>
    </source>
</evidence>